<dbReference type="EMBL" id="RQYC01000024">
    <property type="protein sequence ID" value="RRD89049.1"/>
    <property type="molecule type" value="Genomic_DNA"/>
</dbReference>
<proteinExistence type="predicted"/>
<dbReference type="RefSeq" id="WP_124796143.1">
    <property type="nucleotide sequence ID" value="NZ_RQYC01000024.1"/>
</dbReference>
<evidence type="ECO:0000313" key="1">
    <source>
        <dbReference type="EMBL" id="RRD89049.1"/>
    </source>
</evidence>
<dbReference type="Proteomes" id="UP000269923">
    <property type="component" value="Unassembled WGS sequence"/>
</dbReference>
<comment type="caution">
    <text evidence="1">The sequence shown here is derived from an EMBL/GenBank/DDBJ whole genome shotgun (WGS) entry which is preliminary data.</text>
</comment>
<dbReference type="AlphaFoldDB" id="A0A3P2A153"/>
<organism evidence="1 2">
    <name type="scientific">Conchiformibius steedae</name>
    <dbReference type="NCBI Taxonomy" id="153493"/>
    <lineage>
        <taxon>Bacteria</taxon>
        <taxon>Pseudomonadati</taxon>
        <taxon>Pseudomonadota</taxon>
        <taxon>Betaproteobacteria</taxon>
        <taxon>Neisseriales</taxon>
        <taxon>Neisseriaceae</taxon>
        <taxon>Conchiformibius</taxon>
    </lineage>
</organism>
<keyword evidence="2" id="KW-1185">Reference proteome</keyword>
<dbReference type="OrthoDB" id="6696432at2"/>
<accession>A0A3P2A153</accession>
<name>A0A3P2A153_9NEIS</name>
<sequence>MIHTTLKPVTLFSSKDNGAPQLSAAAGSLKTVLKACLVSGYGDKRALGWEMPFETPNVAVFRSASGESNRHYLRVDNSSTRSVRLHPYREMTGIDAGTGYFGRDRSNNYDRFGYVERDVNRTDRWWLIGHDKAFTLIVGAMGDYYKTNGCSMFFFGDVPSLIPDDTGNTLFVSSHYDGYDYLSNGNLRALTTTYGNSARMARTWGNTETEAGVLLHSLGFAAANADYPDVISGGTLASEIYLAEETIRERYSLRGLMPGWFKAHNNLRIVHDGSPIVIDGTDDVYLKFNAGSQDSGYYLINATRWES</sequence>
<dbReference type="STRING" id="1121352.GCA_000620925_01125"/>
<protein>
    <submittedName>
        <fullName evidence="1">Uncharacterized protein</fullName>
    </submittedName>
</protein>
<reference evidence="1 2" key="1">
    <citation type="submission" date="2018-11" db="EMBL/GenBank/DDBJ databases">
        <title>Genomes From Bacteria Associated with the Canine Oral Cavity: a Test Case for Automated Genome-Based Taxonomic Assignment.</title>
        <authorList>
            <person name="Coil D.A."/>
            <person name="Jospin G."/>
            <person name="Darling A.E."/>
            <person name="Wallis C."/>
            <person name="Davis I.J."/>
            <person name="Harris S."/>
            <person name="Eisen J.A."/>
            <person name="Holcombe L.J."/>
            <person name="O'Flynn C."/>
        </authorList>
    </citation>
    <scope>NUCLEOTIDE SEQUENCE [LARGE SCALE GENOMIC DNA]</scope>
    <source>
        <strain evidence="1 2">COT-280</strain>
    </source>
</reference>
<gene>
    <name evidence="1" type="ORF">EII21_10125</name>
</gene>
<evidence type="ECO:0000313" key="2">
    <source>
        <dbReference type="Proteomes" id="UP000269923"/>
    </source>
</evidence>